<reference evidence="1 2" key="1">
    <citation type="submission" date="2015-03" db="EMBL/GenBank/DDBJ databases">
        <title>Draft genome sequence of Elstera litoralis.</title>
        <authorList>
            <person name="Rahalkar M.C."/>
            <person name="Dhakephalkar P.K."/>
            <person name="Pore S.D."/>
            <person name="Arora P."/>
            <person name="Kapse N.G."/>
            <person name="Pandit P.S."/>
        </authorList>
    </citation>
    <scope>NUCLEOTIDE SEQUENCE [LARGE SCALE GENOMIC DNA]</scope>
    <source>
        <strain evidence="1 2">Dia-1</strain>
    </source>
</reference>
<organism evidence="1 2">
    <name type="scientific">Elstera litoralis</name>
    <dbReference type="NCBI Taxonomy" id="552518"/>
    <lineage>
        <taxon>Bacteria</taxon>
        <taxon>Pseudomonadati</taxon>
        <taxon>Pseudomonadota</taxon>
        <taxon>Alphaproteobacteria</taxon>
        <taxon>Rhodospirillales</taxon>
        <taxon>Rhodospirillaceae</taxon>
        <taxon>Elstera</taxon>
    </lineage>
</organism>
<dbReference type="EMBL" id="LAJY01000693">
    <property type="protein sequence ID" value="KJV08244.1"/>
    <property type="molecule type" value="Genomic_DNA"/>
</dbReference>
<keyword evidence="2" id="KW-1185">Reference proteome</keyword>
<comment type="caution">
    <text evidence="1">The sequence shown here is derived from an EMBL/GenBank/DDBJ whole genome shotgun (WGS) entry which is preliminary data.</text>
</comment>
<name>A0A0F3IRN1_9PROT</name>
<dbReference type="AlphaFoldDB" id="A0A0F3IRN1"/>
<proteinExistence type="predicted"/>
<gene>
    <name evidence="1" type="ORF">VZ95_19015</name>
</gene>
<dbReference type="Proteomes" id="UP000033774">
    <property type="component" value="Unassembled WGS sequence"/>
</dbReference>
<evidence type="ECO:0000313" key="1">
    <source>
        <dbReference type="EMBL" id="KJV08244.1"/>
    </source>
</evidence>
<sequence>MPNAPANRQRNQQARANQTNLHQAGLFDQGEGALGFGARVGLDDLRHFIDLRRQHLSLGADAFQRLDDIDMRVDALFSEHENASVLIGRKLNQALNRRDQIGILGVFGEGNEAGFEVAENGEGLGFIAHHLIDAIGDGGLAGHYRRALHIQHKRRAFLIEREMGFREPLEHTQTLLEVIGEFERHFGER</sequence>
<evidence type="ECO:0000313" key="2">
    <source>
        <dbReference type="Proteomes" id="UP000033774"/>
    </source>
</evidence>
<dbReference type="RefSeq" id="WP_045777264.1">
    <property type="nucleotide sequence ID" value="NZ_LAJY01000693.1"/>
</dbReference>
<protein>
    <submittedName>
        <fullName evidence="1">Uncharacterized protein</fullName>
    </submittedName>
</protein>
<accession>A0A0F3IRN1</accession>
<dbReference type="OrthoDB" id="5295703at2"/>